<evidence type="ECO:0000256" key="7">
    <source>
        <dbReference type="ARBA" id="ARBA00022989"/>
    </source>
</evidence>
<keyword evidence="2 9" id="KW-1003">Cell membrane</keyword>
<dbReference type="NCBIfam" id="TIGR00077">
    <property type="entry name" value="lspA"/>
    <property type="match status" value="1"/>
</dbReference>
<evidence type="ECO:0000256" key="4">
    <source>
        <dbReference type="ARBA" id="ARBA00022692"/>
    </source>
</evidence>
<evidence type="ECO:0000256" key="9">
    <source>
        <dbReference type="HAMAP-Rule" id="MF_00161"/>
    </source>
</evidence>
<sequence>MSGDPVTTPVPGRRRARTVFVAAAAVLAAAALIVEPLIRAVLAGGRVINLGMLQLRLTYNTGVAFSLGNQLPTPVLVAVTVTVTAGIAVYAWRTAPTSSAAAVIGFAAIFAGAAANVIDRLVDGKVTDYLHTGWWPTFNLADTFITCGVALLLVSLFVDSRSAGTREEATS</sequence>
<dbReference type="HAMAP" id="MF_00161">
    <property type="entry name" value="LspA"/>
    <property type="match status" value="1"/>
</dbReference>
<feature type="transmembrane region" description="Helical" evidence="9">
    <location>
        <begin position="75"/>
        <end position="92"/>
    </location>
</feature>
<dbReference type="PANTHER" id="PTHR33695:SF1">
    <property type="entry name" value="LIPOPROTEIN SIGNAL PEPTIDASE"/>
    <property type="match status" value="1"/>
</dbReference>
<proteinExistence type="inferred from homology"/>
<dbReference type="GeneID" id="66838201"/>
<comment type="caution">
    <text evidence="11">The sequence shown here is derived from an EMBL/GenBank/DDBJ whole genome shotgun (WGS) entry which is preliminary data.</text>
</comment>
<keyword evidence="7 9" id="KW-1133">Transmembrane helix</keyword>
<keyword evidence="11" id="KW-0449">Lipoprotein</keyword>
<evidence type="ECO:0000313" key="11">
    <source>
        <dbReference type="EMBL" id="GES35956.1"/>
    </source>
</evidence>
<keyword evidence="4 9" id="KW-0812">Transmembrane</keyword>
<dbReference type="InterPro" id="IPR001872">
    <property type="entry name" value="Peptidase_A8"/>
</dbReference>
<dbReference type="EC" id="3.4.23.36" evidence="9"/>
<comment type="similarity">
    <text evidence="1 9 10">Belongs to the peptidase A8 family.</text>
</comment>
<feature type="transmembrane region" description="Helical" evidence="9">
    <location>
        <begin position="19"/>
        <end position="42"/>
    </location>
</feature>
<dbReference type="EMBL" id="BLAH01000032">
    <property type="protein sequence ID" value="GES35956.1"/>
    <property type="molecule type" value="Genomic_DNA"/>
</dbReference>
<keyword evidence="3 9" id="KW-0645">Protease</keyword>
<reference evidence="11 12" key="1">
    <citation type="journal article" date="2018" name="Biodegradation">
        <title>1,4-Dioxane degradation characteristics of Rhodococcus aetherivorans JCM 14343.</title>
        <authorList>
            <person name="Inoue D."/>
            <person name="Tsunoda T."/>
            <person name="Yamamoto N."/>
            <person name="Ike M."/>
            <person name="Sei K."/>
        </authorList>
    </citation>
    <scope>NUCLEOTIDE SEQUENCE [LARGE SCALE GENOMIC DNA]</scope>
    <source>
        <strain evidence="11 12">JCM 14343</strain>
    </source>
</reference>
<evidence type="ECO:0000256" key="3">
    <source>
        <dbReference type="ARBA" id="ARBA00022670"/>
    </source>
</evidence>
<keyword evidence="5 9" id="KW-0064">Aspartyl protease</keyword>
<dbReference type="GO" id="GO:0004190">
    <property type="term" value="F:aspartic-type endopeptidase activity"/>
    <property type="evidence" value="ECO:0007669"/>
    <property type="project" value="UniProtKB-EC"/>
</dbReference>
<comment type="subcellular location">
    <subcellularLocation>
        <location evidence="9">Cell membrane</location>
        <topology evidence="9">Multi-pass membrane protein</topology>
    </subcellularLocation>
</comment>
<dbReference type="PANTHER" id="PTHR33695">
    <property type="entry name" value="LIPOPROTEIN SIGNAL PEPTIDASE"/>
    <property type="match status" value="1"/>
</dbReference>
<gene>
    <name evidence="9" type="primary">lspA</name>
    <name evidence="11" type="ORF">RAJCM14343_1205</name>
</gene>
<dbReference type="Proteomes" id="UP000325466">
    <property type="component" value="Unassembled WGS sequence"/>
</dbReference>
<evidence type="ECO:0000256" key="10">
    <source>
        <dbReference type="RuleBase" id="RU004181"/>
    </source>
</evidence>
<keyword evidence="6 9" id="KW-0378">Hydrolase</keyword>
<evidence type="ECO:0000256" key="1">
    <source>
        <dbReference type="ARBA" id="ARBA00006139"/>
    </source>
</evidence>
<protein>
    <recommendedName>
        <fullName evidence="9">Lipoprotein signal peptidase</fullName>
        <ecNumber evidence="9">3.4.23.36</ecNumber>
    </recommendedName>
    <alternativeName>
        <fullName evidence="9">Prolipoprotein signal peptidase</fullName>
    </alternativeName>
    <alternativeName>
        <fullName evidence="9">Signal peptidase II</fullName>
        <shortName evidence="9">SPase II</shortName>
    </alternativeName>
</protein>
<organism evidence="11 12">
    <name type="scientific">Rhodococcus aetherivorans</name>
    <dbReference type="NCBI Taxonomy" id="191292"/>
    <lineage>
        <taxon>Bacteria</taxon>
        <taxon>Bacillati</taxon>
        <taxon>Actinomycetota</taxon>
        <taxon>Actinomycetes</taxon>
        <taxon>Mycobacteriales</taxon>
        <taxon>Nocardiaceae</taxon>
        <taxon>Rhodococcus</taxon>
    </lineage>
</organism>
<accession>A0ABQ0YHH8</accession>
<feature type="transmembrane region" description="Helical" evidence="9">
    <location>
        <begin position="99"/>
        <end position="118"/>
    </location>
</feature>
<evidence type="ECO:0000256" key="2">
    <source>
        <dbReference type="ARBA" id="ARBA00022475"/>
    </source>
</evidence>
<comment type="catalytic activity">
    <reaction evidence="9">
        <text>Release of signal peptides from bacterial membrane prolipoproteins. Hydrolyzes -Xaa-Yaa-Zaa-|-(S,diacylglyceryl)Cys-, in which Xaa is hydrophobic (preferably Leu), and Yaa (Ala or Ser) and Zaa (Gly or Ala) have small, neutral side chains.</text>
        <dbReference type="EC" id="3.4.23.36"/>
    </reaction>
</comment>
<dbReference type="PRINTS" id="PR00781">
    <property type="entry name" value="LIPOSIGPTASE"/>
</dbReference>
<feature type="active site" evidence="9">
    <location>
        <position position="142"/>
    </location>
</feature>
<dbReference type="RefSeq" id="WP_010596928.1">
    <property type="nucleotide sequence ID" value="NZ_BAAAYP010000028.1"/>
</dbReference>
<keyword evidence="12" id="KW-1185">Reference proteome</keyword>
<feature type="active site" evidence="9">
    <location>
        <position position="128"/>
    </location>
</feature>
<feature type="transmembrane region" description="Helical" evidence="9">
    <location>
        <begin position="138"/>
        <end position="158"/>
    </location>
</feature>
<name>A0ABQ0YHH8_9NOCA</name>
<keyword evidence="8 9" id="KW-0472">Membrane</keyword>
<evidence type="ECO:0000313" key="12">
    <source>
        <dbReference type="Proteomes" id="UP000325466"/>
    </source>
</evidence>
<evidence type="ECO:0000256" key="8">
    <source>
        <dbReference type="ARBA" id="ARBA00023136"/>
    </source>
</evidence>
<evidence type="ECO:0000256" key="6">
    <source>
        <dbReference type="ARBA" id="ARBA00022801"/>
    </source>
</evidence>
<evidence type="ECO:0000256" key="5">
    <source>
        <dbReference type="ARBA" id="ARBA00022750"/>
    </source>
</evidence>
<comment type="pathway">
    <text evidence="9">Protein modification; lipoprotein biosynthesis (signal peptide cleavage).</text>
</comment>
<comment type="function">
    <text evidence="9">This protein specifically catalyzes the removal of signal peptides from prolipoproteins.</text>
</comment>
<dbReference type="Pfam" id="PF01252">
    <property type="entry name" value="Peptidase_A8"/>
    <property type="match status" value="1"/>
</dbReference>